<keyword evidence="4" id="KW-1185">Reference proteome</keyword>
<gene>
    <name evidence="3" type="ORF">IFM89_022586</name>
</gene>
<dbReference type="EMBL" id="JADFTS010000003">
    <property type="protein sequence ID" value="KAF9615259.1"/>
    <property type="molecule type" value="Genomic_DNA"/>
</dbReference>
<name>A0A835IE76_9MAGN</name>
<evidence type="ECO:0000313" key="3">
    <source>
        <dbReference type="EMBL" id="KAF9615259.1"/>
    </source>
</evidence>
<accession>A0A835IE76</accession>
<organism evidence="3 4">
    <name type="scientific">Coptis chinensis</name>
    <dbReference type="NCBI Taxonomy" id="261450"/>
    <lineage>
        <taxon>Eukaryota</taxon>
        <taxon>Viridiplantae</taxon>
        <taxon>Streptophyta</taxon>
        <taxon>Embryophyta</taxon>
        <taxon>Tracheophyta</taxon>
        <taxon>Spermatophyta</taxon>
        <taxon>Magnoliopsida</taxon>
        <taxon>Ranunculales</taxon>
        <taxon>Ranunculaceae</taxon>
        <taxon>Coptidoideae</taxon>
        <taxon>Coptis</taxon>
    </lineage>
</organism>
<evidence type="ECO:0000256" key="1">
    <source>
        <dbReference type="SAM" id="Phobius"/>
    </source>
</evidence>
<dbReference type="Proteomes" id="UP000631114">
    <property type="component" value="Unassembled WGS sequence"/>
</dbReference>
<dbReference type="AlphaFoldDB" id="A0A835IE76"/>
<dbReference type="PANTHER" id="PTHR34957">
    <property type="entry name" value="NUCLEAR TRANSPORT FACTOR 2 (NTF2) FAMILY PROTEIN"/>
    <property type="match status" value="1"/>
</dbReference>
<evidence type="ECO:0000313" key="4">
    <source>
        <dbReference type="Proteomes" id="UP000631114"/>
    </source>
</evidence>
<sequence>MVSREGTILDEQTLERDLQIAIDEENYAQAAKIRDSLRFLQEDSKASVLAANARFYKLFEEWGSYWNASTLGKKGQCLLCAFWYFKFIFFLFGGIIIFLDSFEIFQVEEAEPLDY</sequence>
<keyword evidence="1" id="KW-1133">Transmembrane helix</keyword>
<protein>
    <recommendedName>
        <fullName evidence="2">UVR domain-containing protein</fullName>
    </recommendedName>
</protein>
<evidence type="ECO:0000259" key="2">
    <source>
        <dbReference type="Pfam" id="PF02151"/>
    </source>
</evidence>
<dbReference type="OrthoDB" id="2335338at2759"/>
<comment type="caution">
    <text evidence="3">The sequence shown here is derived from an EMBL/GenBank/DDBJ whole genome shotgun (WGS) entry which is preliminary data.</text>
</comment>
<dbReference type="Pfam" id="PF02151">
    <property type="entry name" value="UVR"/>
    <property type="match status" value="1"/>
</dbReference>
<keyword evidence="1" id="KW-0812">Transmembrane</keyword>
<dbReference type="InterPro" id="IPR001943">
    <property type="entry name" value="UVR_dom"/>
</dbReference>
<reference evidence="3 4" key="1">
    <citation type="submission" date="2020-10" db="EMBL/GenBank/DDBJ databases">
        <title>The Coptis chinensis genome and diversification of protoberbering-type alkaloids.</title>
        <authorList>
            <person name="Wang B."/>
            <person name="Shu S."/>
            <person name="Song C."/>
            <person name="Liu Y."/>
        </authorList>
    </citation>
    <scope>NUCLEOTIDE SEQUENCE [LARGE SCALE GENOMIC DNA]</scope>
    <source>
        <strain evidence="3">HL-2020</strain>
        <tissue evidence="3">Leaf</tissue>
    </source>
</reference>
<proteinExistence type="predicted"/>
<feature type="transmembrane region" description="Helical" evidence="1">
    <location>
        <begin position="77"/>
        <end position="99"/>
    </location>
</feature>
<keyword evidence="1" id="KW-0472">Membrane</keyword>
<dbReference type="PANTHER" id="PTHR34957:SF1">
    <property type="entry name" value="NUCLEAR TRANSPORT FACTOR 2 (NTF2) FAMILY PROTEIN"/>
    <property type="match status" value="1"/>
</dbReference>
<feature type="domain" description="UVR" evidence="2">
    <location>
        <begin position="13"/>
        <end position="42"/>
    </location>
</feature>